<organism evidence="2 4">
    <name type="scientific">Frigoribacterium faeni</name>
    <dbReference type="NCBI Taxonomy" id="145483"/>
    <lineage>
        <taxon>Bacteria</taxon>
        <taxon>Bacillati</taxon>
        <taxon>Actinomycetota</taxon>
        <taxon>Actinomycetes</taxon>
        <taxon>Micrococcales</taxon>
        <taxon>Microbacteriaceae</taxon>
        <taxon>Frigoribacterium</taxon>
    </lineage>
</organism>
<name>A0A7W3JHX7_9MICO</name>
<dbReference type="EMBL" id="JACGWW010000002">
    <property type="protein sequence ID" value="MBA8813143.1"/>
    <property type="molecule type" value="Genomic_DNA"/>
</dbReference>
<dbReference type="Proteomes" id="UP000522688">
    <property type="component" value="Unassembled WGS sequence"/>
</dbReference>
<evidence type="ECO:0000313" key="2">
    <source>
        <dbReference type="EMBL" id="MBA8813143.1"/>
    </source>
</evidence>
<protein>
    <submittedName>
        <fullName evidence="2">Uncharacterized protein</fullName>
    </submittedName>
</protein>
<gene>
    <name evidence="2" type="ORF">FB463_001392</name>
    <name evidence="1" type="ORF">FFA01_17560</name>
</gene>
<keyword evidence="3" id="KW-1185">Reference proteome</keyword>
<dbReference type="RefSeq" id="WP_208720873.1">
    <property type="nucleotide sequence ID" value="NZ_BAAAHR010000002.1"/>
</dbReference>
<evidence type="ECO:0000313" key="1">
    <source>
        <dbReference type="EMBL" id="GEK83447.1"/>
    </source>
</evidence>
<evidence type="ECO:0000313" key="3">
    <source>
        <dbReference type="Proteomes" id="UP000321154"/>
    </source>
</evidence>
<proteinExistence type="predicted"/>
<dbReference type="Proteomes" id="UP000321154">
    <property type="component" value="Unassembled WGS sequence"/>
</dbReference>
<reference evidence="1 3" key="1">
    <citation type="submission" date="2019-07" db="EMBL/GenBank/DDBJ databases">
        <title>Whole genome shotgun sequence of Frigoribacterium faeni NBRC 103066.</title>
        <authorList>
            <person name="Hosoyama A."/>
            <person name="Uohara A."/>
            <person name="Ohji S."/>
            <person name="Ichikawa N."/>
        </authorList>
    </citation>
    <scope>NUCLEOTIDE SEQUENCE [LARGE SCALE GENOMIC DNA]</scope>
    <source>
        <strain evidence="1 3">NBRC 103066</strain>
    </source>
</reference>
<sequence length="486" mass="52571">MRDVSDVASSNQEQAVAAWIGHLNQLRLDTLFSRLAAQDEHLGDALSSIDSAIRKIDLEVVSRNRGGVKGMHGFIAEVAEVGIGNARRLVVGDGAAFEWVNDNGPVDLLREGIEIQQKFVAAGGRLGLGAITDHLTRYPDFVENGGRYQIPRDHYEVIRDLHAMSAEDAGTLLSRTGEGPSFKDWSRVQAFFDTGDVGLGSLEPSRLDYDQVQRSAFGETLDAEKEALQSTDENIRDDLRNDSRPGLQEGLQVTLLSAAFEGGAALVMAIVQKVRGGMKLRDFTRDDWTDIAGTAGHGFVKGGVRGVTIYSLTNFTATSAAVASSVVTSAFSIAQQASKLRRGEMTEMEFIENAELVCLDAAVSALSSLVGQAFIPVPVLGAVIGNTVGTVMYQATRASLSRRERDLIEGYLRIQRELGDELSAEYDQLIETLNVSLSDYLEVLERAFSPDVVVAALGSVELAMKMGVDEAEVLDTEEKAMTFFLG</sequence>
<reference evidence="2 4" key="2">
    <citation type="submission" date="2020-07" db="EMBL/GenBank/DDBJ databases">
        <title>Sequencing the genomes of 1000 actinobacteria strains.</title>
        <authorList>
            <person name="Klenk H.-P."/>
        </authorList>
    </citation>
    <scope>NUCLEOTIDE SEQUENCE [LARGE SCALE GENOMIC DNA]</scope>
    <source>
        <strain evidence="2 4">DSM 10309</strain>
    </source>
</reference>
<dbReference type="AlphaFoldDB" id="A0A7W3JHX7"/>
<accession>A0A7W3JHX7</accession>
<comment type="caution">
    <text evidence="2">The sequence shown here is derived from an EMBL/GenBank/DDBJ whole genome shotgun (WGS) entry which is preliminary data.</text>
</comment>
<dbReference type="EMBL" id="BJUV01000015">
    <property type="protein sequence ID" value="GEK83447.1"/>
    <property type="molecule type" value="Genomic_DNA"/>
</dbReference>
<evidence type="ECO:0000313" key="4">
    <source>
        <dbReference type="Proteomes" id="UP000522688"/>
    </source>
</evidence>